<protein>
    <submittedName>
        <fullName evidence="2">Uncharacterized protein</fullName>
    </submittedName>
</protein>
<dbReference type="EMBL" id="CAJNNW010018450">
    <property type="protein sequence ID" value="CAE8662908.1"/>
    <property type="molecule type" value="Genomic_DNA"/>
</dbReference>
<organism evidence="2 3">
    <name type="scientific">Polarella glacialis</name>
    <name type="common">Dinoflagellate</name>
    <dbReference type="NCBI Taxonomy" id="89957"/>
    <lineage>
        <taxon>Eukaryota</taxon>
        <taxon>Sar</taxon>
        <taxon>Alveolata</taxon>
        <taxon>Dinophyceae</taxon>
        <taxon>Suessiales</taxon>
        <taxon>Suessiaceae</taxon>
        <taxon>Polarella</taxon>
    </lineage>
</organism>
<keyword evidence="1" id="KW-1133">Transmembrane helix</keyword>
<evidence type="ECO:0000313" key="3">
    <source>
        <dbReference type="Proteomes" id="UP000626109"/>
    </source>
</evidence>
<accession>A0A813J3N8</accession>
<keyword evidence="1" id="KW-0812">Transmembrane</keyword>
<evidence type="ECO:0000313" key="2">
    <source>
        <dbReference type="EMBL" id="CAE8662908.1"/>
    </source>
</evidence>
<dbReference type="Proteomes" id="UP000626109">
    <property type="component" value="Unassembled WGS sequence"/>
</dbReference>
<name>A0A813J3N8_POLGL</name>
<comment type="caution">
    <text evidence="2">The sequence shown here is derived from an EMBL/GenBank/DDBJ whole genome shotgun (WGS) entry which is preliminary data.</text>
</comment>
<proteinExistence type="predicted"/>
<feature type="transmembrane region" description="Helical" evidence="1">
    <location>
        <begin position="113"/>
        <end position="131"/>
    </location>
</feature>
<keyword evidence="1" id="KW-0472">Membrane</keyword>
<dbReference type="AlphaFoldDB" id="A0A813J3N8"/>
<reference evidence="2" key="1">
    <citation type="submission" date="2021-02" db="EMBL/GenBank/DDBJ databases">
        <authorList>
            <person name="Dougan E. K."/>
            <person name="Rhodes N."/>
            <person name="Thang M."/>
            <person name="Chan C."/>
        </authorList>
    </citation>
    <scope>NUCLEOTIDE SEQUENCE</scope>
</reference>
<evidence type="ECO:0000256" key="1">
    <source>
        <dbReference type="SAM" id="Phobius"/>
    </source>
</evidence>
<gene>
    <name evidence="2" type="ORF">PGLA2088_LOCUS15083</name>
</gene>
<sequence length="152" mass="16195">MAFSRRSPRVLSLVLAAAAVVALALTAGRSFVAGPLATSARTSSSLSLRAEADQETGTVKEEIPTGYKLPKPDMTLMNGQSRAGKTFDQDKRGNMWSVEEPVRFKEAGTEPNVPLLFALLVVIMIGAIIFFSQFTGQDPRFGGGIGDGNSEM</sequence>